<reference evidence="1" key="1">
    <citation type="submission" date="2020-10" db="EMBL/GenBank/DDBJ databases">
        <authorList>
            <person name="Gilroy R."/>
        </authorList>
    </citation>
    <scope>NUCLEOTIDE SEQUENCE</scope>
    <source>
        <strain evidence="1">ChiGjej1B1-1684</strain>
    </source>
</reference>
<accession>A0A9D1S888</accession>
<comment type="caution">
    <text evidence="1">The sequence shown here is derived from an EMBL/GenBank/DDBJ whole genome shotgun (WGS) entry which is preliminary data.</text>
</comment>
<name>A0A9D1S888_9FIRM</name>
<protein>
    <submittedName>
        <fullName evidence="1">Uncharacterized protein</fullName>
    </submittedName>
</protein>
<dbReference type="Proteomes" id="UP000824118">
    <property type="component" value="Unassembled WGS sequence"/>
</dbReference>
<evidence type="ECO:0000313" key="1">
    <source>
        <dbReference type="EMBL" id="HIU50152.1"/>
    </source>
</evidence>
<dbReference type="EMBL" id="DVNG01000058">
    <property type="protein sequence ID" value="HIU50152.1"/>
    <property type="molecule type" value="Genomic_DNA"/>
</dbReference>
<organism evidence="1 2">
    <name type="scientific">Candidatus Limousia pullorum</name>
    <dbReference type="NCBI Taxonomy" id="2840860"/>
    <lineage>
        <taxon>Bacteria</taxon>
        <taxon>Bacillati</taxon>
        <taxon>Bacillota</taxon>
        <taxon>Clostridia</taxon>
        <taxon>Eubacteriales</taxon>
        <taxon>Oscillospiraceae</taxon>
        <taxon>Oscillospiraceae incertae sedis</taxon>
        <taxon>Candidatus Limousia</taxon>
    </lineage>
</organism>
<proteinExistence type="predicted"/>
<sequence>MSLAERIRRSISLYGDDVVVTVKGEAKSGKAFIEPLRYKNRMYIGGKRIEPGFYDGGYYLYIGQYDIPLDDIQNTVISRGEEKFYIKRSEMYKSGNENLYVWAIVVVNTEKEDAEYDQY</sequence>
<evidence type="ECO:0000313" key="2">
    <source>
        <dbReference type="Proteomes" id="UP000824118"/>
    </source>
</evidence>
<reference evidence="1" key="2">
    <citation type="journal article" date="2021" name="PeerJ">
        <title>Extensive microbial diversity within the chicken gut microbiome revealed by metagenomics and culture.</title>
        <authorList>
            <person name="Gilroy R."/>
            <person name="Ravi A."/>
            <person name="Getino M."/>
            <person name="Pursley I."/>
            <person name="Horton D.L."/>
            <person name="Alikhan N.F."/>
            <person name="Baker D."/>
            <person name="Gharbi K."/>
            <person name="Hall N."/>
            <person name="Watson M."/>
            <person name="Adriaenssens E.M."/>
            <person name="Foster-Nyarko E."/>
            <person name="Jarju S."/>
            <person name="Secka A."/>
            <person name="Antonio M."/>
            <person name="Oren A."/>
            <person name="Chaudhuri R.R."/>
            <person name="La Ragione R."/>
            <person name="Hildebrand F."/>
            <person name="Pallen M.J."/>
        </authorList>
    </citation>
    <scope>NUCLEOTIDE SEQUENCE</scope>
    <source>
        <strain evidence="1">ChiGjej1B1-1684</strain>
    </source>
</reference>
<gene>
    <name evidence="1" type="ORF">IAD22_03975</name>
</gene>
<dbReference type="AlphaFoldDB" id="A0A9D1S888"/>